<gene>
    <name evidence="1" type="ORF">HMPREF9443_00343</name>
</gene>
<keyword evidence="2" id="KW-1185">Reference proteome</keyword>
<dbReference type="AlphaFoldDB" id="E8LBY0"/>
<organism evidence="1 2">
    <name type="scientific">Phascolarctobacterium succinatutens YIT 12067</name>
    <dbReference type="NCBI Taxonomy" id="626939"/>
    <lineage>
        <taxon>Bacteria</taxon>
        <taxon>Bacillati</taxon>
        <taxon>Bacillota</taxon>
        <taxon>Negativicutes</taxon>
        <taxon>Acidaminococcales</taxon>
        <taxon>Acidaminococcaceae</taxon>
        <taxon>Phascolarctobacterium</taxon>
    </lineage>
</organism>
<dbReference type="EMBL" id="AEVN01000012">
    <property type="protein sequence ID" value="EFY05645.1"/>
    <property type="molecule type" value="Genomic_DNA"/>
</dbReference>
<comment type="caution">
    <text evidence="1">The sequence shown here is derived from an EMBL/GenBank/DDBJ whole genome shotgun (WGS) entry which is preliminary data.</text>
</comment>
<dbReference type="Proteomes" id="UP000004923">
    <property type="component" value="Unassembled WGS sequence"/>
</dbReference>
<reference evidence="1 2" key="1">
    <citation type="submission" date="2011-01" db="EMBL/GenBank/DDBJ databases">
        <authorList>
            <person name="Weinstock G."/>
            <person name="Sodergren E."/>
            <person name="Clifton S."/>
            <person name="Fulton L."/>
            <person name="Fulton B."/>
            <person name="Courtney L."/>
            <person name="Fronick C."/>
            <person name="Harrison M."/>
            <person name="Strong C."/>
            <person name="Farmer C."/>
            <person name="Delahaunty K."/>
            <person name="Markovic C."/>
            <person name="Hall O."/>
            <person name="Minx P."/>
            <person name="Tomlinson C."/>
            <person name="Mitreva M."/>
            <person name="Hou S."/>
            <person name="Chen J."/>
            <person name="Wollam A."/>
            <person name="Pepin K.H."/>
            <person name="Johnson M."/>
            <person name="Bhonagiri V."/>
            <person name="Zhang X."/>
            <person name="Suruliraj S."/>
            <person name="Warren W."/>
            <person name="Chinwalla A."/>
            <person name="Mardis E.R."/>
            <person name="Wilson R.K."/>
        </authorList>
    </citation>
    <scope>NUCLEOTIDE SEQUENCE [LARGE SCALE GENOMIC DNA]</scope>
    <source>
        <strain evidence="1 2">YIT 12067</strain>
    </source>
</reference>
<proteinExistence type="predicted"/>
<dbReference type="RefSeq" id="WP_009144737.1">
    <property type="nucleotide sequence ID" value="NZ_GL830854.1"/>
</dbReference>
<accession>E8LBY0</accession>
<evidence type="ECO:0000313" key="1">
    <source>
        <dbReference type="EMBL" id="EFY05645.1"/>
    </source>
</evidence>
<protein>
    <submittedName>
        <fullName evidence="1">Uncharacterized protein</fullName>
    </submittedName>
</protein>
<name>E8LBY0_9FIRM</name>
<sequence length="88" mass="9920">MKGFEKLEDLGYALTDGDYDFQVSFERHDHSKNHYIVVTKNINGEPAAILTVPLKYAGVIGSLLVQSYLKYECIDDKGKIPNTVKNIE</sequence>
<dbReference type="HOGENOM" id="CLU_2466321_0_0_9"/>
<evidence type="ECO:0000313" key="2">
    <source>
        <dbReference type="Proteomes" id="UP000004923"/>
    </source>
</evidence>